<dbReference type="EMBL" id="VZOK01000004">
    <property type="protein sequence ID" value="KAB0640624.1"/>
    <property type="molecule type" value="Genomic_DNA"/>
</dbReference>
<evidence type="ECO:0000313" key="2">
    <source>
        <dbReference type="Proteomes" id="UP000473470"/>
    </source>
</evidence>
<gene>
    <name evidence="1" type="ORF">F7R25_03780</name>
</gene>
<reference evidence="1 2" key="1">
    <citation type="submission" date="2019-09" db="EMBL/GenBank/DDBJ databases">
        <title>Draft genome sequences of 48 bacterial type strains from the CCUG.</title>
        <authorList>
            <person name="Tunovic T."/>
            <person name="Pineiro-Iglesias B."/>
            <person name="Unosson C."/>
            <person name="Inganas E."/>
            <person name="Ohlen M."/>
            <person name="Cardew S."/>
            <person name="Jensie-Markopoulos S."/>
            <person name="Salva-Serra F."/>
            <person name="Jaen-Luchoro D."/>
            <person name="Karlsson R."/>
            <person name="Svensson-Stadler L."/>
            <person name="Chun J."/>
            <person name="Moore E."/>
        </authorList>
    </citation>
    <scope>NUCLEOTIDE SEQUENCE [LARGE SCALE GENOMIC DNA]</scope>
    <source>
        <strain evidence="1 2">CCUG 65686</strain>
    </source>
</reference>
<organism evidence="1 2">
    <name type="scientific">Burkholderia stagnalis</name>
    <dbReference type="NCBI Taxonomy" id="1503054"/>
    <lineage>
        <taxon>Bacteria</taxon>
        <taxon>Pseudomonadati</taxon>
        <taxon>Pseudomonadota</taxon>
        <taxon>Betaproteobacteria</taxon>
        <taxon>Burkholderiales</taxon>
        <taxon>Burkholderiaceae</taxon>
        <taxon>Burkholderia</taxon>
        <taxon>Burkholderia cepacia complex</taxon>
    </lineage>
</organism>
<protein>
    <submittedName>
        <fullName evidence="1">Uncharacterized protein</fullName>
    </submittedName>
</protein>
<proteinExistence type="predicted"/>
<dbReference type="AlphaFoldDB" id="A0A6L3N3X3"/>
<accession>A0A6L3N3X3</accession>
<dbReference type="Proteomes" id="UP000473470">
    <property type="component" value="Unassembled WGS sequence"/>
</dbReference>
<dbReference type="RefSeq" id="WP_150998281.1">
    <property type="nucleotide sequence ID" value="NZ_CABVPM010000001.1"/>
</dbReference>
<name>A0A6L3N3X3_9BURK</name>
<evidence type="ECO:0000313" key="1">
    <source>
        <dbReference type="EMBL" id="KAB0640624.1"/>
    </source>
</evidence>
<sequence>MNKQQVLELSLPENQAVEFAKHVSAIRGQIMKGNANQEAAVFSNAVLSAHTAYQTNKISLEQYINEIFKISALYHAAINGTTLNK</sequence>
<comment type="caution">
    <text evidence="1">The sequence shown here is derived from an EMBL/GenBank/DDBJ whole genome shotgun (WGS) entry which is preliminary data.</text>
</comment>